<proteinExistence type="predicted"/>
<dbReference type="Pfam" id="PF00300">
    <property type="entry name" value="His_Phos_1"/>
    <property type="match status" value="2"/>
</dbReference>
<keyword evidence="1" id="KW-0378">Hydrolase</keyword>
<dbReference type="SUPFAM" id="SSF53254">
    <property type="entry name" value="Phosphoglycerate mutase-like"/>
    <property type="match status" value="1"/>
</dbReference>
<dbReference type="PANTHER" id="PTHR20935">
    <property type="entry name" value="PHOSPHOGLYCERATE MUTASE-RELATED"/>
    <property type="match status" value="1"/>
</dbReference>
<dbReference type="InterPro" id="IPR051021">
    <property type="entry name" value="Mito_Ser/Thr_phosphatase"/>
</dbReference>
<dbReference type="SMART" id="SM00855">
    <property type="entry name" value="PGAM"/>
    <property type="match status" value="1"/>
</dbReference>
<dbReference type="GO" id="GO:0016787">
    <property type="term" value="F:hydrolase activity"/>
    <property type="evidence" value="ECO:0007669"/>
    <property type="project" value="UniProtKB-KW"/>
</dbReference>
<evidence type="ECO:0000256" key="1">
    <source>
        <dbReference type="ARBA" id="ARBA00022801"/>
    </source>
</evidence>
<evidence type="ECO:0000313" key="4">
    <source>
        <dbReference type="Proteomes" id="UP000183994"/>
    </source>
</evidence>
<dbReference type="STRING" id="1121393.SAMN02745216_02623"/>
<dbReference type="CDD" id="cd07067">
    <property type="entry name" value="HP_PGM_like"/>
    <property type="match status" value="1"/>
</dbReference>
<dbReference type="OrthoDB" id="280692at2"/>
<dbReference type="AlphaFoldDB" id="A0A1M6NLQ7"/>
<feature type="binding site" evidence="2">
    <location>
        <position position="54"/>
    </location>
    <ligand>
        <name>substrate</name>
    </ligand>
</feature>
<dbReference type="PANTHER" id="PTHR20935:SF0">
    <property type="entry name" value="SERINE_THREONINE-PROTEIN PHOSPHATASE PGAM5, MITOCHONDRIAL"/>
    <property type="match status" value="1"/>
</dbReference>
<dbReference type="InterPro" id="IPR013078">
    <property type="entry name" value="His_Pase_superF_clade-1"/>
</dbReference>
<reference evidence="4" key="1">
    <citation type="submission" date="2016-11" db="EMBL/GenBank/DDBJ databases">
        <authorList>
            <person name="Varghese N."/>
            <person name="Submissions S."/>
        </authorList>
    </citation>
    <scope>NUCLEOTIDE SEQUENCE [LARGE SCALE GENOMIC DNA]</scope>
    <source>
        <strain evidence="4">DSM 16219</strain>
    </source>
</reference>
<protein>
    <submittedName>
        <fullName evidence="3">Broad specificity phosphatase PhoE</fullName>
    </submittedName>
</protein>
<dbReference type="InterPro" id="IPR029033">
    <property type="entry name" value="His_PPase_superfam"/>
</dbReference>
<name>A0A1M6NLQ7_9BACT</name>
<dbReference type="RefSeq" id="WP_073476504.1">
    <property type="nucleotide sequence ID" value="NZ_FQZU01000015.1"/>
</dbReference>
<dbReference type="Gene3D" id="3.40.50.1240">
    <property type="entry name" value="Phosphoglycerate mutase-like"/>
    <property type="match status" value="1"/>
</dbReference>
<organism evidence="3 4">
    <name type="scientific">Desulfatibacillum alkenivorans DSM 16219</name>
    <dbReference type="NCBI Taxonomy" id="1121393"/>
    <lineage>
        <taxon>Bacteria</taxon>
        <taxon>Pseudomonadati</taxon>
        <taxon>Thermodesulfobacteriota</taxon>
        <taxon>Desulfobacteria</taxon>
        <taxon>Desulfobacterales</taxon>
        <taxon>Desulfatibacillaceae</taxon>
        <taxon>Desulfatibacillum</taxon>
    </lineage>
</organism>
<evidence type="ECO:0000313" key="3">
    <source>
        <dbReference type="EMBL" id="SHJ96556.1"/>
    </source>
</evidence>
<evidence type="ECO:0000256" key="2">
    <source>
        <dbReference type="PIRSR" id="PIRSR613078-2"/>
    </source>
</evidence>
<dbReference type="Proteomes" id="UP000183994">
    <property type="component" value="Unassembled WGS sequence"/>
</dbReference>
<gene>
    <name evidence="3" type="ORF">SAMN02745216_02623</name>
</gene>
<sequence>MSVIYLIRHGQASFGEDNYDKLSDLGVRQSEIVAQRLADHGVKFDSVITGTLQRQIHTAQALYDAYDKKGLELPERKTMPEFNEYPSDEVLLGYLPRLEAREPSLAEHFDKIYTDRRSFQLVFEKAMQTWASGQDDVPGITPWLEFTATVNKGLDAIMASHGSGTNVAVFSSGGPISVALQRTMHLSHERTMEVSWQVMNASITRLKFSGNRINLYAFNQFGHLEAVKDKTVLTYR</sequence>
<dbReference type="EMBL" id="FQZU01000015">
    <property type="protein sequence ID" value="SHJ96556.1"/>
    <property type="molecule type" value="Genomic_DNA"/>
</dbReference>
<keyword evidence="4" id="KW-1185">Reference proteome</keyword>
<accession>A0A1M6NLQ7</accession>